<dbReference type="PANTHER" id="PTHR22889:SF0">
    <property type="entry name" value="WD REPEAT-CONTAINING PROTEIN 89"/>
    <property type="match status" value="1"/>
</dbReference>
<dbReference type="EMBL" id="HBHR01014122">
    <property type="protein sequence ID" value="CAD9865397.1"/>
    <property type="molecule type" value="Transcribed_RNA"/>
</dbReference>
<organism evidence="5">
    <name type="scientific">Fibrocapsa japonica</name>
    <dbReference type="NCBI Taxonomy" id="94617"/>
    <lineage>
        <taxon>Eukaryota</taxon>
        <taxon>Sar</taxon>
        <taxon>Stramenopiles</taxon>
        <taxon>Ochrophyta</taxon>
        <taxon>Raphidophyceae</taxon>
        <taxon>Chattonellales</taxon>
        <taxon>Chattonellaceae</taxon>
        <taxon>Fibrocapsa</taxon>
    </lineage>
</organism>
<dbReference type="InterPro" id="IPR039328">
    <property type="entry name" value="WDR89"/>
</dbReference>
<dbReference type="SUPFAM" id="SSF50978">
    <property type="entry name" value="WD40 repeat-like"/>
    <property type="match status" value="1"/>
</dbReference>
<gene>
    <name evidence="5" type="ORF">FJAP1339_LOCUS6981</name>
</gene>
<evidence type="ECO:0000256" key="2">
    <source>
        <dbReference type="ARBA" id="ARBA00022737"/>
    </source>
</evidence>
<dbReference type="PROSITE" id="PS50082">
    <property type="entry name" value="WD_REPEATS_2"/>
    <property type="match status" value="1"/>
</dbReference>
<keyword evidence="2" id="KW-0677">Repeat</keyword>
<dbReference type="PROSITE" id="PS50294">
    <property type="entry name" value="WD_REPEATS_REGION"/>
    <property type="match status" value="1"/>
</dbReference>
<name>A0A7S2Y1T0_9STRA</name>
<dbReference type="InterPro" id="IPR001680">
    <property type="entry name" value="WD40_rpt"/>
</dbReference>
<dbReference type="Pfam" id="PF00400">
    <property type="entry name" value="WD40"/>
    <property type="match status" value="2"/>
</dbReference>
<evidence type="ECO:0000256" key="3">
    <source>
        <dbReference type="PROSITE-ProRule" id="PRU00221"/>
    </source>
</evidence>
<dbReference type="PANTHER" id="PTHR22889">
    <property type="entry name" value="WD REPEAT-CONTAINING PROTEIN 89"/>
    <property type="match status" value="1"/>
</dbReference>
<feature type="repeat" description="WD" evidence="3">
    <location>
        <begin position="75"/>
        <end position="117"/>
    </location>
</feature>
<sequence>MEADIINLRPKAALVTSFDRHSSSQSAVEEQAMDLDSEYIFDCVHNCDESSLAVSLSNNIIKLYALPLLEVSGQFNAHESTITHMKYSSTDPNILFSCSLDGTVRGWDIRTYSDAVTLTLAQEVLDMDLPSADAGSNGGGAAAHLLAVAVEGRGACLFDVRRLAPQHALAPALLADGHSDTVTQVCFSPSTTVGGAPGGGGGAASSSTLLATGGEDNLGCIYDAGRIASNVSGKNPDDALLSVLNMESTVQRMGFFGTGADMGLWCLTCTETVSVWHAAAARRLVDLQNPLGMARDRGAALDYLLGCYYFPSFDGLQVVGGTHTGEGWVMRLAPPSPFSHEAQLVPYWKLSGGHQADIRCSDLLSANQPGHEGFLITGGEDARLCVWDLGQPQQSSAEGISQSITTDSSAGRNDLGFGPVRNTGSRQHRTAPY</sequence>
<protein>
    <recommendedName>
        <fullName evidence="6">WD repeat-containing protein 89</fullName>
    </recommendedName>
</protein>
<evidence type="ECO:0000256" key="4">
    <source>
        <dbReference type="SAM" id="MobiDB-lite"/>
    </source>
</evidence>
<feature type="compositionally biased region" description="Polar residues" evidence="4">
    <location>
        <begin position="396"/>
        <end position="411"/>
    </location>
</feature>
<dbReference type="InterPro" id="IPR015943">
    <property type="entry name" value="WD40/YVTN_repeat-like_dom_sf"/>
</dbReference>
<accession>A0A7S2Y1T0</accession>
<keyword evidence="1 3" id="KW-0853">WD repeat</keyword>
<dbReference type="PROSITE" id="PS00678">
    <property type="entry name" value="WD_REPEATS_1"/>
    <property type="match status" value="1"/>
</dbReference>
<feature type="region of interest" description="Disordered" evidence="4">
    <location>
        <begin position="396"/>
        <end position="433"/>
    </location>
</feature>
<dbReference type="InterPro" id="IPR019775">
    <property type="entry name" value="WD40_repeat_CS"/>
</dbReference>
<proteinExistence type="predicted"/>
<dbReference type="SMART" id="SM00320">
    <property type="entry name" value="WD40"/>
    <property type="match status" value="3"/>
</dbReference>
<dbReference type="AlphaFoldDB" id="A0A7S2Y1T0"/>
<reference evidence="5" key="1">
    <citation type="submission" date="2021-01" db="EMBL/GenBank/DDBJ databases">
        <authorList>
            <person name="Corre E."/>
            <person name="Pelletier E."/>
            <person name="Niang G."/>
            <person name="Scheremetjew M."/>
            <person name="Finn R."/>
            <person name="Kale V."/>
            <person name="Holt S."/>
            <person name="Cochrane G."/>
            <person name="Meng A."/>
            <person name="Brown T."/>
            <person name="Cohen L."/>
        </authorList>
    </citation>
    <scope>NUCLEOTIDE SEQUENCE</scope>
    <source>
        <strain evidence="5">CCMP1661</strain>
    </source>
</reference>
<evidence type="ECO:0008006" key="6">
    <source>
        <dbReference type="Google" id="ProtNLM"/>
    </source>
</evidence>
<dbReference type="Gene3D" id="2.130.10.10">
    <property type="entry name" value="YVTN repeat-like/Quinoprotein amine dehydrogenase"/>
    <property type="match status" value="1"/>
</dbReference>
<evidence type="ECO:0000256" key="1">
    <source>
        <dbReference type="ARBA" id="ARBA00022574"/>
    </source>
</evidence>
<dbReference type="InterPro" id="IPR036322">
    <property type="entry name" value="WD40_repeat_dom_sf"/>
</dbReference>
<evidence type="ECO:0000313" key="5">
    <source>
        <dbReference type="EMBL" id="CAD9865397.1"/>
    </source>
</evidence>